<comment type="caution">
    <text evidence="3">The sequence shown here is derived from an EMBL/GenBank/DDBJ whole genome shotgun (WGS) entry which is preliminary data.</text>
</comment>
<dbReference type="Proteomes" id="UP001239083">
    <property type="component" value="Unassembled WGS sequence"/>
</dbReference>
<keyword evidence="4" id="KW-1185">Reference proteome</keyword>
<evidence type="ECO:0000313" key="3">
    <source>
        <dbReference type="EMBL" id="MDQ0894998.1"/>
    </source>
</evidence>
<feature type="domain" description="N-acetyltransferase" evidence="2">
    <location>
        <begin position="52"/>
        <end position="138"/>
    </location>
</feature>
<evidence type="ECO:0000259" key="2">
    <source>
        <dbReference type="PROSITE" id="PS51729"/>
    </source>
</evidence>
<accession>A0ABU0RAB2</accession>
<name>A0ABU0RAB2_9MICO</name>
<dbReference type="PROSITE" id="PS51186">
    <property type="entry name" value="GNAT"/>
    <property type="match status" value="1"/>
</dbReference>
<dbReference type="PROSITE" id="PS51729">
    <property type="entry name" value="GNAT_YJDJ"/>
    <property type="match status" value="1"/>
</dbReference>
<dbReference type="InterPro" id="IPR000182">
    <property type="entry name" value="GNAT_dom"/>
</dbReference>
<dbReference type="Pfam" id="PF14542">
    <property type="entry name" value="Acetyltransf_CG"/>
    <property type="match status" value="1"/>
</dbReference>
<evidence type="ECO:0000259" key="1">
    <source>
        <dbReference type="PROSITE" id="PS51186"/>
    </source>
</evidence>
<protein>
    <submittedName>
        <fullName evidence="3">GNAT family acetyltransferase</fullName>
    </submittedName>
</protein>
<evidence type="ECO:0000313" key="4">
    <source>
        <dbReference type="Proteomes" id="UP001239083"/>
    </source>
</evidence>
<dbReference type="RefSeq" id="WP_307042698.1">
    <property type="nucleotide sequence ID" value="NZ_JAUSYY010000001.1"/>
</dbReference>
<dbReference type="InterPro" id="IPR016181">
    <property type="entry name" value="Acyl_CoA_acyltransferase"/>
</dbReference>
<reference evidence="3 4" key="1">
    <citation type="submission" date="2023-07" db="EMBL/GenBank/DDBJ databases">
        <title>Comparative genomics of wheat-associated soil bacteria to identify genetic determinants of phenazine resistance.</title>
        <authorList>
            <person name="Mouncey N."/>
        </authorList>
    </citation>
    <scope>NUCLEOTIDE SEQUENCE [LARGE SCALE GENOMIC DNA]</scope>
    <source>
        <strain evidence="3 4">V3I3</strain>
    </source>
</reference>
<sequence>MTSPAQPARYQFEYPDEAGYPDGTGTLTEDQETLIDHVLDTEEKPDFDFNLVNDEENGVYEALVGDTEIGGITYSLTGDRIVLLAASVHPEFRHQGVATEMIRRVLDDVRAQGKTTTIICPIVRTFIDSHPQYEHLVDLKHPGVKNASHR</sequence>
<dbReference type="Gene3D" id="3.40.630.30">
    <property type="match status" value="1"/>
</dbReference>
<dbReference type="EMBL" id="JAUSYY010000001">
    <property type="protein sequence ID" value="MDQ0894998.1"/>
    <property type="molecule type" value="Genomic_DNA"/>
</dbReference>
<organism evidence="3 4">
    <name type="scientific">Agromyces ramosus</name>
    <dbReference type="NCBI Taxonomy" id="33879"/>
    <lineage>
        <taxon>Bacteria</taxon>
        <taxon>Bacillati</taxon>
        <taxon>Actinomycetota</taxon>
        <taxon>Actinomycetes</taxon>
        <taxon>Micrococcales</taxon>
        <taxon>Microbacteriaceae</taxon>
        <taxon>Agromyces</taxon>
    </lineage>
</organism>
<dbReference type="SUPFAM" id="SSF55729">
    <property type="entry name" value="Acyl-CoA N-acyltransferases (Nat)"/>
    <property type="match status" value="1"/>
</dbReference>
<feature type="domain" description="N-acetyltransferase" evidence="1">
    <location>
        <begin position="22"/>
        <end position="150"/>
    </location>
</feature>
<gene>
    <name evidence="3" type="ORF">QFZ26_002553</name>
</gene>
<dbReference type="CDD" id="cd04301">
    <property type="entry name" value="NAT_SF"/>
    <property type="match status" value="1"/>
</dbReference>
<dbReference type="InterPro" id="IPR031165">
    <property type="entry name" value="GNAT_YJDJ"/>
</dbReference>
<proteinExistence type="predicted"/>